<organism evidence="10 11">
    <name type="scientific">Fasciolopsis buskii</name>
    <dbReference type="NCBI Taxonomy" id="27845"/>
    <lineage>
        <taxon>Eukaryota</taxon>
        <taxon>Metazoa</taxon>
        <taxon>Spiralia</taxon>
        <taxon>Lophotrochozoa</taxon>
        <taxon>Platyhelminthes</taxon>
        <taxon>Trematoda</taxon>
        <taxon>Digenea</taxon>
        <taxon>Plagiorchiida</taxon>
        <taxon>Echinostomata</taxon>
        <taxon>Echinostomatoidea</taxon>
        <taxon>Fasciolidae</taxon>
        <taxon>Fasciolopsis</taxon>
    </lineage>
</organism>
<dbReference type="Proteomes" id="UP000728185">
    <property type="component" value="Unassembled WGS sequence"/>
</dbReference>
<dbReference type="PROSITE" id="PS51192">
    <property type="entry name" value="HELICASE_ATP_BIND_1"/>
    <property type="match status" value="1"/>
</dbReference>
<dbReference type="Gene3D" id="3.40.50.300">
    <property type="entry name" value="P-loop containing nucleotide triphosphate hydrolases"/>
    <property type="match status" value="2"/>
</dbReference>
<evidence type="ECO:0000256" key="1">
    <source>
        <dbReference type="ARBA" id="ARBA00022741"/>
    </source>
</evidence>
<feature type="domain" description="Helicase C-terminal" evidence="9">
    <location>
        <begin position="348"/>
        <end position="510"/>
    </location>
</feature>
<keyword evidence="1 6" id="KW-0547">Nucleotide-binding</keyword>
<feature type="non-terminal residue" evidence="10">
    <location>
        <position position="1"/>
    </location>
</feature>
<keyword evidence="5 7" id="KW-0694">RNA-binding</keyword>
<dbReference type="GO" id="GO:0005524">
    <property type="term" value="F:ATP binding"/>
    <property type="evidence" value="ECO:0007669"/>
    <property type="project" value="UniProtKB-UniRule"/>
</dbReference>
<comment type="domain">
    <text evidence="7">The Q motif is unique to and characteristic of the DEAD box family of RNA helicases and controls ATP binding and hydrolysis.</text>
</comment>
<dbReference type="PROSITE" id="PS51194">
    <property type="entry name" value="HELICASE_CTER"/>
    <property type="match status" value="1"/>
</dbReference>
<dbReference type="InterPro" id="IPR000629">
    <property type="entry name" value="RNA-helicase_DEAD-box_CS"/>
</dbReference>
<dbReference type="InterPro" id="IPR001650">
    <property type="entry name" value="Helicase_C-like"/>
</dbReference>
<dbReference type="SUPFAM" id="SSF52540">
    <property type="entry name" value="P-loop containing nucleoside triphosphate hydrolases"/>
    <property type="match status" value="1"/>
</dbReference>
<dbReference type="GO" id="GO:0016787">
    <property type="term" value="F:hydrolase activity"/>
    <property type="evidence" value="ECO:0007669"/>
    <property type="project" value="UniProtKB-KW"/>
</dbReference>
<feature type="domain" description="Helicase ATP-binding" evidence="8">
    <location>
        <begin position="67"/>
        <end position="298"/>
    </location>
</feature>
<keyword evidence="3 6" id="KW-0347">Helicase</keyword>
<reference evidence="10" key="1">
    <citation type="submission" date="2019-05" db="EMBL/GenBank/DDBJ databases">
        <title>Annotation for the trematode Fasciolopsis buski.</title>
        <authorList>
            <person name="Choi Y.-J."/>
        </authorList>
    </citation>
    <scope>NUCLEOTIDE SEQUENCE</scope>
    <source>
        <strain evidence="10">HT</strain>
        <tissue evidence="10">Whole worm</tissue>
    </source>
</reference>
<evidence type="ECO:0000313" key="10">
    <source>
        <dbReference type="EMBL" id="KAA0187542.1"/>
    </source>
</evidence>
<comment type="catalytic activity">
    <reaction evidence="7">
        <text>ATP + H2O = ADP + phosphate + H(+)</text>
        <dbReference type="Rhea" id="RHEA:13065"/>
        <dbReference type="ChEBI" id="CHEBI:15377"/>
        <dbReference type="ChEBI" id="CHEBI:15378"/>
        <dbReference type="ChEBI" id="CHEBI:30616"/>
        <dbReference type="ChEBI" id="CHEBI:43474"/>
        <dbReference type="ChEBI" id="CHEBI:456216"/>
        <dbReference type="EC" id="3.6.4.13"/>
    </reaction>
</comment>
<evidence type="ECO:0000313" key="11">
    <source>
        <dbReference type="Proteomes" id="UP000728185"/>
    </source>
</evidence>
<dbReference type="CDD" id="cd17956">
    <property type="entry name" value="DEADc_DDX51"/>
    <property type="match status" value="1"/>
</dbReference>
<protein>
    <recommendedName>
        <fullName evidence="7">ATP-dependent RNA helicase</fullName>
        <ecNumber evidence="7">3.6.4.13</ecNumber>
    </recommendedName>
</protein>
<gene>
    <name evidence="10" type="ORF">FBUS_08528</name>
</gene>
<evidence type="ECO:0000256" key="3">
    <source>
        <dbReference type="ARBA" id="ARBA00022806"/>
    </source>
</evidence>
<name>A0A8E0VG10_9TREM</name>
<dbReference type="AlphaFoldDB" id="A0A8E0VG10"/>
<dbReference type="EMBL" id="LUCM01009043">
    <property type="protein sequence ID" value="KAA0187542.1"/>
    <property type="molecule type" value="Genomic_DNA"/>
</dbReference>
<evidence type="ECO:0000256" key="7">
    <source>
        <dbReference type="RuleBase" id="RU365068"/>
    </source>
</evidence>
<evidence type="ECO:0000256" key="4">
    <source>
        <dbReference type="ARBA" id="ARBA00022840"/>
    </source>
</evidence>
<evidence type="ECO:0000259" key="8">
    <source>
        <dbReference type="PROSITE" id="PS51192"/>
    </source>
</evidence>
<sequence>CSEVLPFWITHAKTFTTELNCSLSANEISGLSDILVQRLEAIGCNKLFPVQACAVPFILRSYQSSKRRPVVRPRDLCISAPTGSGKTLAYVIPSVQLLLNRKNVFVRVLVILPVRDLAAQVYNVFKQLIQGTGLQVFWFYCDLIYSRSRYFVVQRVSSKSKLISWTRESAVPFQCRADIVVATPGRLVDHLYNTPGFSMERLRILVIDEADRVVVEEKQDWYRVLEDAVYHPEAFQFDPEHSSNVIRPLIRRKRPLLNFMHQYDTTHDITLQKILVSATLTHDPGPLKRFNLYYPRLLCSSVNSSDTDWGSVHQANAETSTYPQPVDIPIQPMVENSGGVGVFTTPPGLKECLVPVTPETRALFIIHLVRHQNVRRILCFTNARITAVRLAILLKHIRGVQASQLSAQMPPDKRQRILNAFSRGGLNVLVCTDAMARGMDIKDVECVVSYDMPPNVTTYVHRIGRTARAGQTGVAYTLLMRNQFFHFKNDLKRVGKSKIKEIGFHASQVNDVRPDYKAALKKLESAIKELLTLVWLCLHIPLSHAQSKDSNPIDLYGKQIKCEASQRGFHVEVRCQFFGFENSVWDGCVLKLRLSQGGSISFS</sequence>
<evidence type="ECO:0000256" key="5">
    <source>
        <dbReference type="ARBA" id="ARBA00022884"/>
    </source>
</evidence>
<dbReference type="SMART" id="SM00490">
    <property type="entry name" value="HELICc"/>
    <property type="match status" value="1"/>
</dbReference>
<dbReference type="OrthoDB" id="3370at2759"/>
<keyword evidence="11" id="KW-1185">Reference proteome</keyword>
<accession>A0A8E0VG10</accession>
<proteinExistence type="inferred from homology"/>
<keyword evidence="2 6" id="KW-0378">Hydrolase</keyword>
<evidence type="ECO:0000256" key="6">
    <source>
        <dbReference type="RuleBase" id="RU000492"/>
    </source>
</evidence>
<dbReference type="InterPro" id="IPR027417">
    <property type="entry name" value="P-loop_NTPase"/>
</dbReference>
<dbReference type="SMART" id="SM00487">
    <property type="entry name" value="DEXDc"/>
    <property type="match status" value="1"/>
</dbReference>
<dbReference type="InterPro" id="IPR014001">
    <property type="entry name" value="Helicase_ATP-bd"/>
</dbReference>
<dbReference type="CDD" id="cd18787">
    <property type="entry name" value="SF2_C_DEAD"/>
    <property type="match status" value="1"/>
</dbReference>
<comment type="function">
    <text evidence="7">RNA helicase.</text>
</comment>
<dbReference type="GO" id="GO:0003723">
    <property type="term" value="F:RNA binding"/>
    <property type="evidence" value="ECO:0007669"/>
    <property type="project" value="UniProtKB-UniRule"/>
</dbReference>
<comment type="caution">
    <text evidence="10">The sequence shown here is derived from an EMBL/GenBank/DDBJ whole genome shotgun (WGS) entry which is preliminary data.</text>
</comment>
<dbReference type="GO" id="GO:0003724">
    <property type="term" value="F:RNA helicase activity"/>
    <property type="evidence" value="ECO:0007669"/>
    <property type="project" value="UniProtKB-EC"/>
</dbReference>
<keyword evidence="4 6" id="KW-0067">ATP-binding</keyword>
<comment type="similarity">
    <text evidence="6">Belongs to the DEAD box helicase family.</text>
</comment>
<evidence type="ECO:0000259" key="9">
    <source>
        <dbReference type="PROSITE" id="PS51194"/>
    </source>
</evidence>
<dbReference type="Pfam" id="PF00270">
    <property type="entry name" value="DEAD"/>
    <property type="match status" value="1"/>
</dbReference>
<dbReference type="EC" id="3.6.4.13" evidence="7"/>
<dbReference type="PANTHER" id="PTHR24031">
    <property type="entry name" value="RNA HELICASE"/>
    <property type="match status" value="1"/>
</dbReference>
<dbReference type="InterPro" id="IPR011545">
    <property type="entry name" value="DEAD/DEAH_box_helicase_dom"/>
</dbReference>
<dbReference type="Pfam" id="PF00271">
    <property type="entry name" value="Helicase_C"/>
    <property type="match status" value="1"/>
</dbReference>
<evidence type="ECO:0000256" key="2">
    <source>
        <dbReference type="ARBA" id="ARBA00022801"/>
    </source>
</evidence>
<dbReference type="PROSITE" id="PS00039">
    <property type="entry name" value="DEAD_ATP_HELICASE"/>
    <property type="match status" value="1"/>
</dbReference>